<accession>A0A1X7SS39</accession>
<name>A0A1X7SS39_AMPQE</name>
<dbReference type="InParanoid" id="A0A1X7SS39"/>
<evidence type="ECO:0000313" key="2">
    <source>
        <dbReference type="EnsemblMetazoa" id="Aqu2.1.04845_001"/>
    </source>
</evidence>
<proteinExistence type="predicted"/>
<organism evidence="2">
    <name type="scientific">Amphimedon queenslandica</name>
    <name type="common">Sponge</name>
    <dbReference type="NCBI Taxonomy" id="400682"/>
    <lineage>
        <taxon>Eukaryota</taxon>
        <taxon>Metazoa</taxon>
        <taxon>Porifera</taxon>
        <taxon>Demospongiae</taxon>
        <taxon>Heteroscleromorpha</taxon>
        <taxon>Haplosclerida</taxon>
        <taxon>Niphatidae</taxon>
        <taxon>Amphimedon</taxon>
    </lineage>
</organism>
<sequence>MKLQRYIQSLHEDLQVAHESKVSLQKALVEANKQVKGDDSNDIMSSVLEEMRQEQEKLIKEKQIITEDNEKLKLKVADNEVFITEILEEKTQVEEKKQIITEDYEKLKLKIAELLEDKEEQYLKEKQIIIGDVQNLKTDIFEKDKVIVKLTSQVEEQSQNEKQIITDLKEKELHIAKLVKERQERVLKQPIKETSSIGLQFNYLIPSMGKSIIL</sequence>
<evidence type="ECO:0000256" key="1">
    <source>
        <dbReference type="SAM" id="Coils"/>
    </source>
</evidence>
<dbReference type="AlphaFoldDB" id="A0A1X7SS39"/>
<feature type="coiled-coil region" evidence="1">
    <location>
        <begin position="41"/>
        <end position="124"/>
    </location>
</feature>
<reference evidence="2" key="1">
    <citation type="submission" date="2017-05" db="UniProtKB">
        <authorList>
            <consortium name="EnsemblMetazoa"/>
        </authorList>
    </citation>
    <scope>IDENTIFICATION</scope>
</reference>
<protein>
    <submittedName>
        <fullName evidence="2">Uncharacterized protein</fullName>
    </submittedName>
</protein>
<keyword evidence="1" id="KW-0175">Coiled coil</keyword>
<dbReference type="EnsemblMetazoa" id="Aqu2.1.04845_001">
    <property type="protein sequence ID" value="Aqu2.1.04845_001"/>
    <property type="gene ID" value="Aqu2.1.04845"/>
</dbReference>